<dbReference type="EMBL" id="JAJFAZ020000008">
    <property type="protein sequence ID" value="KAI5313037.1"/>
    <property type="molecule type" value="Genomic_DNA"/>
</dbReference>
<gene>
    <name evidence="1" type="ORF">L3X38_042211</name>
</gene>
<name>A0AAD4UWF0_PRUDU</name>
<dbReference type="AlphaFoldDB" id="A0AAD4UWF0"/>
<evidence type="ECO:0000313" key="1">
    <source>
        <dbReference type="EMBL" id="KAI5313037.1"/>
    </source>
</evidence>
<reference evidence="1 2" key="1">
    <citation type="journal article" date="2022" name="G3 (Bethesda)">
        <title>Whole-genome sequence and methylome profiling of the almond [Prunus dulcis (Mill.) D.A. Webb] cultivar 'Nonpareil'.</title>
        <authorList>
            <person name="D'Amico-Willman K.M."/>
            <person name="Ouma W.Z."/>
            <person name="Meulia T."/>
            <person name="Sideli G.M."/>
            <person name="Gradziel T.M."/>
            <person name="Fresnedo-Ramirez J."/>
        </authorList>
    </citation>
    <scope>NUCLEOTIDE SEQUENCE [LARGE SCALE GENOMIC DNA]</scope>
    <source>
        <strain evidence="1">Clone GOH B32 T37-40</strain>
    </source>
</reference>
<keyword evidence="2" id="KW-1185">Reference proteome</keyword>
<sequence>MAKGKQVELLLRTFRDPVLRKDSLEPLSNGIEQQRAFTSATAVCPWKYQVFLSFRDEDSLLIFLFHISIRAIELPYF</sequence>
<protein>
    <submittedName>
        <fullName evidence="1">Uncharacterized protein</fullName>
    </submittedName>
</protein>
<comment type="caution">
    <text evidence="1">The sequence shown here is derived from an EMBL/GenBank/DDBJ whole genome shotgun (WGS) entry which is preliminary data.</text>
</comment>
<accession>A0AAD4UWF0</accession>
<proteinExistence type="predicted"/>
<dbReference type="Proteomes" id="UP001054821">
    <property type="component" value="Chromosome 8"/>
</dbReference>
<organism evidence="1 2">
    <name type="scientific">Prunus dulcis</name>
    <name type="common">Almond</name>
    <name type="synonym">Amygdalus dulcis</name>
    <dbReference type="NCBI Taxonomy" id="3755"/>
    <lineage>
        <taxon>Eukaryota</taxon>
        <taxon>Viridiplantae</taxon>
        <taxon>Streptophyta</taxon>
        <taxon>Embryophyta</taxon>
        <taxon>Tracheophyta</taxon>
        <taxon>Spermatophyta</taxon>
        <taxon>Magnoliopsida</taxon>
        <taxon>eudicotyledons</taxon>
        <taxon>Gunneridae</taxon>
        <taxon>Pentapetalae</taxon>
        <taxon>rosids</taxon>
        <taxon>fabids</taxon>
        <taxon>Rosales</taxon>
        <taxon>Rosaceae</taxon>
        <taxon>Amygdaloideae</taxon>
        <taxon>Amygdaleae</taxon>
        <taxon>Prunus</taxon>
    </lineage>
</organism>
<evidence type="ECO:0000313" key="2">
    <source>
        <dbReference type="Proteomes" id="UP001054821"/>
    </source>
</evidence>